<proteinExistence type="predicted"/>
<gene>
    <name evidence="1" type="ORF">OG579_06660</name>
</gene>
<dbReference type="RefSeq" id="WP_328858530.1">
    <property type="nucleotide sequence ID" value="NZ_CP108021.1"/>
</dbReference>
<dbReference type="Proteomes" id="UP001432128">
    <property type="component" value="Chromosome"/>
</dbReference>
<name>A0AAU4K685_9NOCA</name>
<sequence>MARHDTLTALRTGTPVVHRGNGCIQIGCDPDRGLVIQLPTTLRADDVVAFLRFLATARTPTEIRRTAGRWGLDEQVTRDLLDRLRDAGMVAEPDATEHARSLRVRLHGRGPLTTRLTTLLREASIPMTVSAQRPRTAQGAADAPLASWDEGLVVLTDHLSHDPAIVGGLMSRGIAHMPVRLRDGSGIIGPLVLPGRTSCLRCADHHRADRDPGWPLVAGQMIGQVGHASAATVAATAALAMEQIEQVGHGLRRSPPAPDGSRVESTAPQIIDHTLEYLPQPARLRVRRWEPHPLCSCLFRR</sequence>
<dbReference type="AlphaFoldDB" id="A0AAU4K685"/>
<protein>
    <recommendedName>
        <fullName evidence="3">Bacteriocin biosynthesis cyclodehydratase domain-containing protein</fullName>
    </recommendedName>
</protein>
<dbReference type="EMBL" id="CP108021">
    <property type="protein sequence ID" value="WUM21463.1"/>
    <property type="molecule type" value="Genomic_DNA"/>
</dbReference>
<evidence type="ECO:0008006" key="3">
    <source>
        <dbReference type="Google" id="ProtNLM"/>
    </source>
</evidence>
<keyword evidence="2" id="KW-1185">Reference proteome</keyword>
<dbReference type="KEGG" id="whr:OG579_06660"/>
<evidence type="ECO:0000313" key="2">
    <source>
        <dbReference type="Proteomes" id="UP001432128"/>
    </source>
</evidence>
<organism evidence="1 2">
    <name type="scientific">Williamsia herbipolensis</name>
    <dbReference type="NCBI Taxonomy" id="1603258"/>
    <lineage>
        <taxon>Bacteria</taxon>
        <taxon>Bacillati</taxon>
        <taxon>Actinomycetota</taxon>
        <taxon>Actinomycetes</taxon>
        <taxon>Mycobacteriales</taxon>
        <taxon>Nocardiaceae</taxon>
        <taxon>Williamsia</taxon>
    </lineage>
</organism>
<dbReference type="Gene3D" id="3.40.50.720">
    <property type="entry name" value="NAD(P)-binding Rossmann-like Domain"/>
    <property type="match status" value="1"/>
</dbReference>
<reference evidence="1 2" key="1">
    <citation type="submission" date="2022-10" db="EMBL/GenBank/DDBJ databases">
        <title>The complete genomes of actinobacterial strains from the NBC collection.</title>
        <authorList>
            <person name="Joergensen T.S."/>
            <person name="Alvarez Arevalo M."/>
            <person name="Sterndorff E.B."/>
            <person name="Faurdal D."/>
            <person name="Vuksanovic O."/>
            <person name="Mourched A.-S."/>
            <person name="Charusanti P."/>
            <person name="Shaw S."/>
            <person name="Blin K."/>
            <person name="Weber T."/>
        </authorList>
    </citation>
    <scope>NUCLEOTIDE SEQUENCE [LARGE SCALE GENOMIC DNA]</scope>
    <source>
        <strain evidence="1 2">NBC_00319</strain>
    </source>
</reference>
<accession>A0AAU4K685</accession>
<evidence type="ECO:0000313" key="1">
    <source>
        <dbReference type="EMBL" id="WUM21463.1"/>
    </source>
</evidence>